<gene>
    <name evidence="4" type="ORF">DFJ69_6076</name>
</gene>
<name>A0A3D9SX49_9ACTN</name>
<dbReference type="InterPro" id="IPR051338">
    <property type="entry name" value="NodU/CmcH_Carbamoyltrnsfr"/>
</dbReference>
<sequence>MTGPVLGLCSFTHDSAAALIVDGELIGLVEEERLSGIKHDGAYPERGVNWLLTKSGLSPGDIAHLALHFRHDLYRRAAPRALTHLLRPATTRRAIPRARSLLTVAGHEKDRLKQLADRFPDATLTQVLHHRAHGLTAFASSGFTEAAVLVVDSLGETQTTTIAHGRLNTASVPVWEPVLELTDPASLGYVYGAVTQHLGWRKADEEGTVMALAALGDPTRFAALFQRAIRLTRSGFALDPRLFPLRVVSSRWTRVSSEFVAATCPPRRPDDQVTQVHRDLAAALQQRTEEVMLHLASLARQVTKADRLCVGGGVAMNCVAIGKILAAGLFSEVFVPPAPGDSGTALGAALAVLADDGQPVPEGVRDSCYLGPSPHEFGVVVPARDGVAVRWERAPAERVAAALADGQIVGMCVGPLEAGPRALGHRSILASPLSSNVVDRLNKKIKFREPFRPFAPVVLADHAEEYFVLNGRSSPFMSIAVPGTESGRQKVPAVFHANGLARVQTIDHHRNPLLAAILEAFAARTDVPVLINTSLNIKGKPICGTAAMALDCLTGSGLDALLIDDRWYTKTRQETR</sequence>
<protein>
    <submittedName>
        <fullName evidence="4">Carbamoyltransferase</fullName>
    </submittedName>
</protein>
<accession>A0A3D9SX49</accession>
<dbReference type="Proteomes" id="UP000256661">
    <property type="component" value="Unassembled WGS sequence"/>
</dbReference>
<evidence type="ECO:0000259" key="3">
    <source>
        <dbReference type="Pfam" id="PF16861"/>
    </source>
</evidence>
<comment type="caution">
    <text evidence="4">The sequence shown here is derived from an EMBL/GenBank/DDBJ whole genome shotgun (WGS) entry which is preliminary data.</text>
</comment>
<dbReference type="InterPro" id="IPR003696">
    <property type="entry name" value="Carbtransf_dom"/>
</dbReference>
<dbReference type="PANTHER" id="PTHR34847:SF1">
    <property type="entry name" value="NODULATION PROTEIN U"/>
    <property type="match status" value="1"/>
</dbReference>
<evidence type="ECO:0000259" key="2">
    <source>
        <dbReference type="Pfam" id="PF02543"/>
    </source>
</evidence>
<dbReference type="PANTHER" id="PTHR34847">
    <property type="entry name" value="NODULATION PROTEIN U"/>
    <property type="match status" value="1"/>
</dbReference>
<evidence type="ECO:0000313" key="5">
    <source>
        <dbReference type="Proteomes" id="UP000256661"/>
    </source>
</evidence>
<keyword evidence="4" id="KW-0808">Transferase</keyword>
<dbReference type="Pfam" id="PF02543">
    <property type="entry name" value="Carbam_trans_N"/>
    <property type="match status" value="1"/>
</dbReference>
<evidence type="ECO:0000256" key="1">
    <source>
        <dbReference type="ARBA" id="ARBA00006129"/>
    </source>
</evidence>
<dbReference type="RefSeq" id="WP_211328845.1">
    <property type="nucleotide sequence ID" value="NZ_QTTT01000001.1"/>
</dbReference>
<evidence type="ECO:0000313" key="4">
    <source>
        <dbReference type="EMBL" id="REF00530.1"/>
    </source>
</evidence>
<dbReference type="Gene3D" id="3.30.420.40">
    <property type="match status" value="2"/>
</dbReference>
<dbReference type="SUPFAM" id="SSF53067">
    <property type="entry name" value="Actin-like ATPase domain"/>
    <property type="match status" value="1"/>
</dbReference>
<dbReference type="InterPro" id="IPR038152">
    <property type="entry name" value="Carbam_trans_C_sf"/>
</dbReference>
<dbReference type="GO" id="GO:0016740">
    <property type="term" value="F:transferase activity"/>
    <property type="evidence" value="ECO:0007669"/>
    <property type="project" value="UniProtKB-KW"/>
</dbReference>
<dbReference type="EMBL" id="QTTT01000001">
    <property type="protein sequence ID" value="REF00530.1"/>
    <property type="molecule type" value="Genomic_DNA"/>
</dbReference>
<reference evidence="4 5" key="1">
    <citation type="submission" date="2018-08" db="EMBL/GenBank/DDBJ databases">
        <title>Sequencing the genomes of 1000 actinobacteria strains.</title>
        <authorList>
            <person name="Klenk H.-P."/>
        </authorList>
    </citation>
    <scope>NUCLEOTIDE SEQUENCE [LARGE SCALE GENOMIC DNA]</scope>
    <source>
        <strain evidence="4 5">DSM 43927</strain>
    </source>
</reference>
<feature type="domain" description="Carbamoyltransferase" evidence="2">
    <location>
        <begin position="5"/>
        <end position="350"/>
    </location>
</feature>
<dbReference type="Gene3D" id="3.90.870.20">
    <property type="entry name" value="Carbamoyltransferase, C-terminal domain"/>
    <property type="match status" value="1"/>
</dbReference>
<proteinExistence type="inferred from homology"/>
<dbReference type="Pfam" id="PF16861">
    <property type="entry name" value="Carbam_trans_C"/>
    <property type="match status" value="1"/>
</dbReference>
<feature type="domain" description="Carbamoyltransferase C-terminal" evidence="3">
    <location>
        <begin position="400"/>
        <end position="570"/>
    </location>
</feature>
<comment type="similarity">
    <text evidence="1">Belongs to the NodU/CmcH family.</text>
</comment>
<dbReference type="InterPro" id="IPR031730">
    <property type="entry name" value="Carbam_trans_C"/>
</dbReference>
<organism evidence="4 5">
    <name type="scientific">Thermomonospora umbrina</name>
    <dbReference type="NCBI Taxonomy" id="111806"/>
    <lineage>
        <taxon>Bacteria</taxon>
        <taxon>Bacillati</taxon>
        <taxon>Actinomycetota</taxon>
        <taxon>Actinomycetes</taxon>
        <taxon>Streptosporangiales</taxon>
        <taxon>Thermomonosporaceae</taxon>
        <taxon>Thermomonospora</taxon>
    </lineage>
</organism>
<dbReference type="AlphaFoldDB" id="A0A3D9SX49"/>
<keyword evidence="5" id="KW-1185">Reference proteome</keyword>
<dbReference type="InterPro" id="IPR043129">
    <property type="entry name" value="ATPase_NBD"/>
</dbReference>